<protein>
    <recommendedName>
        <fullName evidence="2">DNA-(apurinic or apyrimidinic site) lyase</fullName>
        <ecNumber evidence="2">4.2.99.18</ecNumber>
    </recommendedName>
</protein>
<dbReference type="RefSeq" id="WP_167476628.1">
    <property type="nucleotide sequence ID" value="NZ_CP046172.1"/>
</dbReference>
<dbReference type="EMBL" id="CP046172">
    <property type="protein sequence ID" value="QIS14182.1"/>
    <property type="molecule type" value="Genomic_DNA"/>
</dbReference>
<dbReference type="InterPro" id="IPR052054">
    <property type="entry name" value="Oxidative_DNA_repair_enzyme"/>
</dbReference>
<evidence type="ECO:0000256" key="2">
    <source>
        <dbReference type="ARBA" id="ARBA00012720"/>
    </source>
</evidence>
<evidence type="ECO:0000256" key="3">
    <source>
        <dbReference type="ARBA" id="ARBA00044632"/>
    </source>
</evidence>
<reference evidence="6 7" key="1">
    <citation type="journal article" date="2019" name="ACS Chem. Biol.">
        <title>Identification and Mobilization of a Cryptic Antibiotic Biosynthesis Gene Locus from a Human-Pathogenic Nocardia Isolate.</title>
        <authorList>
            <person name="Herisse M."/>
            <person name="Ishida K."/>
            <person name="Porter J.L."/>
            <person name="Howden B."/>
            <person name="Hertweck C."/>
            <person name="Stinear T.P."/>
            <person name="Pidot S.J."/>
        </authorList>
    </citation>
    <scope>NUCLEOTIDE SEQUENCE [LARGE SCALE GENOMIC DNA]</scope>
    <source>
        <strain evidence="6 7">AUSMDU00012717</strain>
    </source>
</reference>
<evidence type="ECO:0000256" key="4">
    <source>
        <dbReference type="SAM" id="MobiDB-lite"/>
    </source>
</evidence>
<dbReference type="GO" id="GO:0140078">
    <property type="term" value="F:class I DNA-(apurinic or apyrimidinic site) endonuclease activity"/>
    <property type="evidence" value="ECO:0007669"/>
    <property type="project" value="UniProtKB-EC"/>
</dbReference>
<name>A0A6G9YLW0_9NOCA</name>
<dbReference type="AlphaFoldDB" id="A0A6G9YLW0"/>
<evidence type="ECO:0000313" key="7">
    <source>
        <dbReference type="Proteomes" id="UP000503540"/>
    </source>
</evidence>
<dbReference type="PANTHER" id="PTHR10242:SF2">
    <property type="entry name" value="N-GLYCOSYLASE_DNA LYASE"/>
    <property type="match status" value="1"/>
</dbReference>
<dbReference type="SUPFAM" id="SSF48150">
    <property type="entry name" value="DNA-glycosylase"/>
    <property type="match status" value="1"/>
</dbReference>
<dbReference type="SMART" id="SM00478">
    <property type="entry name" value="ENDO3c"/>
    <property type="match status" value="1"/>
</dbReference>
<comment type="similarity">
    <text evidence="1">Belongs to the type-1 OGG1 family.</text>
</comment>
<sequence length="323" mass="36327">MNPLSLTVRATFTLRPPAPFDFATTTAKPSTLPDPTTADEPGTHWQTMRWNGQILGIRLDDNGTRDAPEVVGTLFADRSLPPPLVESVARELRWRYDLDTDLSWFCHHFADDAALAGPIERLGGMRIGTAFSLYEWVSVLALLQMATAGRTATMVRSVFDAYGSTVEFDGKTLAAFWEPKAIAAAGEQPLRALKLGYRAKSLVRIAHSILDDDFDEDGIRAMDRQQARAKLLKLYGVGPASVGYLLFQTFHHYDAFDVVPPWETKLYSRLLYDTEDVAAKDILTDMTRRYGRWRALAGAYLLEDLFLRHRSEPIDWLAAEIRM</sequence>
<dbReference type="EC" id="4.2.99.18" evidence="2"/>
<proteinExistence type="inferred from homology"/>
<dbReference type="PANTHER" id="PTHR10242">
    <property type="entry name" value="8-OXOGUANINE DNA GLYCOSYLASE"/>
    <property type="match status" value="1"/>
</dbReference>
<comment type="catalytic activity">
    <reaction evidence="3">
        <text>2'-deoxyribonucleotide-(2'-deoxyribose 5'-phosphate)-2'-deoxyribonucleotide-DNA = a 3'-end 2'-deoxyribonucleotide-(2,3-dehydro-2,3-deoxyribose 5'-phosphate)-DNA + a 5'-end 5'-phospho-2'-deoxyribonucleoside-DNA + H(+)</text>
        <dbReference type="Rhea" id="RHEA:66592"/>
        <dbReference type="Rhea" id="RHEA-COMP:13180"/>
        <dbReference type="Rhea" id="RHEA-COMP:16897"/>
        <dbReference type="Rhea" id="RHEA-COMP:17067"/>
        <dbReference type="ChEBI" id="CHEBI:15378"/>
        <dbReference type="ChEBI" id="CHEBI:136412"/>
        <dbReference type="ChEBI" id="CHEBI:157695"/>
        <dbReference type="ChEBI" id="CHEBI:167181"/>
        <dbReference type="EC" id="4.2.99.18"/>
    </reaction>
</comment>
<feature type="domain" description="HhH-GPD" evidence="5">
    <location>
        <begin position="142"/>
        <end position="305"/>
    </location>
</feature>
<feature type="region of interest" description="Disordered" evidence="4">
    <location>
        <begin position="23"/>
        <end position="42"/>
    </location>
</feature>
<evidence type="ECO:0000256" key="1">
    <source>
        <dbReference type="ARBA" id="ARBA00010679"/>
    </source>
</evidence>
<dbReference type="KEGG" id="nah:F5544_31715"/>
<gene>
    <name evidence="6" type="ORF">F5544_31715</name>
</gene>
<evidence type="ECO:0000313" key="6">
    <source>
        <dbReference type="EMBL" id="QIS14182.1"/>
    </source>
</evidence>
<evidence type="ECO:0000259" key="5">
    <source>
        <dbReference type="SMART" id="SM00478"/>
    </source>
</evidence>
<dbReference type="Proteomes" id="UP000503540">
    <property type="component" value="Chromosome"/>
</dbReference>
<organism evidence="6 7">
    <name type="scientific">Nocardia arthritidis</name>
    <dbReference type="NCBI Taxonomy" id="228602"/>
    <lineage>
        <taxon>Bacteria</taxon>
        <taxon>Bacillati</taxon>
        <taxon>Actinomycetota</taxon>
        <taxon>Actinomycetes</taxon>
        <taxon>Mycobacteriales</taxon>
        <taxon>Nocardiaceae</taxon>
        <taxon>Nocardia</taxon>
    </lineage>
</organism>
<keyword evidence="7" id="KW-1185">Reference proteome</keyword>
<dbReference type="InterPro" id="IPR003265">
    <property type="entry name" value="HhH-GPD_domain"/>
</dbReference>
<dbReference type="Gene3D" id="1.10.340.30">
    <property type="entry name" value="Hypothetical protein, domain 2"/>
    <property type="match status" value="1"/>
</dbReference>
<accession>A0A6G9YLW0</accession>
<dbReference type="InterPro" id="IPR011257">
    <property type="entry name" value="DNA_glycosylase"/>
</dbReference>
<dbReference type="GO" id="GO:0006284">
    <property type="term" value="P:base-excision repair"/>
    <property type="evidence" value="ECO:0007669"/>
    <property type="project" value="InterPro"/>
</dbReference>